<dbReference type="AlphaFoldDB" id="A0AAD8XJP6"/>
<name>A0AAD8XJP6_GLOAC</name>
<evidence type="ECO:0000256" key="1">
    <source>
        <dbReference type="SAM" id="MobiDB-lite"/>
    </source>
</evidence>
<comment type="caution">
    <text evidence="2">The sequence shown here is derived from an EMBL/GenBank/DDBJ whole genome shotgun (WGS) entry which is preliminary data.</text>
</comment>
<feature type="region of interest" description="Disordered" evidence="1">
    <location>
        <begin position="18"/>
        <end position="50"/>
    </location>
</feature>
<evidence type="ECO:0000313" key="3">
    <source>
        <dbReference type="Proteomes" id="UP001244207"/>
    </source>
</evidence>
<proteinExistence type="predicted"/>
<protein>
    <submittedName>
        <fullName evidence="2">Uncharacterized protein</fullName>
    </submittedName>
</protein>
<sequence length="268" mass="29434">MVSAKDVWPEVVTINSYSRPNIGDTQASTELEAENRNVDSPSSPSISHEKDIQDAKEYYKVFIKKIRQGQNAGLIDKSVTVGPDGHLTWPGLGNQPGTTPSLPGEINIQKLIAEYDAADADPKCARELKTRINIYDEDLGKAQKTGDMHADQLIASCAELLGVDVTTDDDGNVDKSSDDAIAAIRTANRELANVLTTFTWLITHIGRDGTEPVFKLTMKLKCKSRCFYGNRLTLFGAHMQGQPLDEKAKERWARLLGEPYRGGDDGGR</sequence>
<feature type="compositionally biased region" description="Polar residues" evidence="1">
    <location>
        <begin position="18"/>
        <end position="29"/>
    </location>
</feature>
<dbReference type="GeneID" id="85399619"/>
<dbReference type="EMBL" id="JAHMHS010000027">
    <property type="protein sequence ID" value="KAK1727110.1"/>
    <property type="molecule type" value="Genomic_DNA"/>
</dbReference>
<dbReference type="Proteomes" id="UP001244207">
    <property type="component" value="Unassembled WGS sequence"/>
</dbReference>
<organism evidence="2 3">
    <name type="scientific">Glomerella acutata</name>
    <name type="common">Colletotrichum acutatum</name>
    <dbReference type="NCBI Taxonomy" id="27357"/>
    <lineage>
        <taxon>Eukaryota</taxon>
        <taxon>Fungi</taxon>
        <taxon>Dikarya</taxon>
        <taxon>Ascomycota</taxon>
        <taxon>Pezizomycotina</taxon>
        <taxon>Sordariomycetes</taxon>
        <taxon>Hypocreomycetidae</taxon>
        <taxon>Glomerellales</taxon>
        <taxon>Glomerellaceae</taxon>
        <taxon>Colletotrichum</taxon>
        <taxon>Colletotrichum acutatum species complex</taxon>
    </lineage>
</organism>
<accession>A0AAD8XJP6</accession>
<dbReference type="RefSeq" id="XP_060367165.1">
    <property type="nucleotide sequence ID" value="XM_060515721.1"/>
</dbReference>
<keyword evidence="3" id="KW-1185">Reference proteome</keyword>
<gene>
    <name evidence="2" type="ORF">BDZ83DRAFT_790787</name>
</gene>
<reference evidence="2" key="1">
    <citation type="submission" date="2021-12" db="EMBL/GenBank/DDBJ databases">
        <title>Comparative genomics, transcriptomics and evolutionary studies reveal genomic signatures of adaptation to plant cell wall in hemibiotrophic fungi.</title>
        <authorList>
            <consortium name="DOE Joint Genome Institute"/>
            <person name="Baroncelli R."/>
            <person name="Diaz J.F."/>
            <person name="Benocci T."/>
            <person name="Peng M."/>
            <person name="Battaglia E."/>
            <person name="Haridas S."/>
            <person name="Andreopoulos W."/>
            <person name="Labutti K."/>
            <person name="Pangilinan J."/>
            <person name="Floch G.L."/>
            <person name="Makela M.R."/>
            <person name="Henrissat B."/>
            <person name="Grigoriev I.V."/>
            <person name="Crouch J.A."/>
            <person name="De Vries R.P."/>
            <person name="Sukno S.A."/>
            <person name="Thon M.R."/>
        </authorList>
    </citation>
    <scope>NUCLEOTIDE SEQUENCE</scope>
    <source>
        <strain evidence="2">CBS 112980</strain>
    </source>
</reference>
<evidence type="ECO:0000313" key="2">
    <source>
        <dbReference type="EMBL" id="KAK1727110.1"/>
    </source>
</evidence>